<gene>
    <name evidence="2" type="ORF">F2P81_017317</name>
</gene>
<reference evidence="2 3" key="1">
    <citation type="submission" date="2019-06" db="EMBL/GenBank/DDBJ databases">
        <title>Draft genomes of female and male turbot (Scophthalmus maximus).</title>
        <authorList>
            <person name="Xu H."/>
            <person name="Xu X.-W."/>
            <person name="Shao C."/>
            <person name="Chen S."/>
        </authorList>
    </citation>
    <scope>NUCLEOTIDE SEQUENCE [LARGE SCALE GENOMIC DNA]</scope>
    <source>
        <strain evidence="2">Ysfricsl-2016a</strain>
        <tissue evidence="2">Blood</tissue>
    </source>
</reference>
<comment type="caution">
    <text evidence="2">The sequence shown here is derived from an EMBL/GenBank/DDBJ whole genome shotgun (WGS) entry which is preliminary data.</text>
</comment>
<protein>
    <submittedName>
        <fullName evidence="2">Uncharacterized protein</fullName>
    </submittedName>
</protein>
<keyword evidence="1" id="KW-1133">Transmembrane helix</keyword>
<evidence type="ECO:0000313" key="3">
    <source>
        <dbReference type="Proteomes" id="UP000438429"/>
    </source>
</evidence>
<keyword evidence="1" id="KW-0812">Transmembrane</keyword>
<organism evidence="2 3">
    <name type="scientific">Scophthalmus maximus</name>
    <name type="common">Turbot</name>
    <name type="synonym">Psetta maxima</name>
    <dbReference type="NCBI Taxonomy" id="52904"/>
    <lineage>
        <taxon>Eukaryota</taxon>
        <taxon>Metazoa</taxon>
        <taxon>Chordata</taxon>
        <taxon>Craniata</taxon>
        <taxon>Vertebrata</taxon>
        <taxon>Euteleostomi</taxon>
        <taxon>Actinopterygii</taxon>
        <taxon>Neopterygii</taxon>
        <taxon>Teleostei</taxon>
        <taxon>Neoteleostei</taxon>
        <taxon>Acanthomorphata</taxon>
        <taxon>Carangaria</taxon>
        <taxon>Pleuronectiformes</taxon>
        <taxon>Pleuronectoidei</taxon>
        <taxon>Scophthalmidae</taxon>
        <taxon>Scophthalmus</taxon>
    </lineage>
</organism>
<keyword evidence="1" id="KW-0472">Membrane</keyword>
<name>A0A6A4S5T8_SCOMX</name>
<sequence length="102" mass="10964">MLAESRVSPSSLQRVLCASSGSHLLALTAPLCVLLLLQSARLRNEGLCSLRLGCGRAADREVALPPLPCPCVWRGSVCCVQGLSDIELAKETSRIPRFHLQP</sequence>
<evidence type="ECO:0000256" key="1">
    <source>
        <dbReference type="SAM" id="Phobius"/>
    </source>
</evidence>
<dbReference type="AlphaFoldDB" id="A0A6A4S5T8"/>
<dbReference type="Proteomes" id="UP000438429">
    <property type="component" value="Unassembled WGS sequence"/>
</dbReference>
<feature type="transmembrane region" description="Helical" evidence="1">
    <location>
        <begin position="12"/>
        <end position="37"/>
    </location>
</feature>
<evidence type="ECO:0000313" key="2">
    <source>
        <dbReference type="EMBL" id="KAF0030586.1"/>
    </source>
</evidence>
<accession>A0A6A4S5T8</accession>
<dbReference type="EMBL" id="VEVO01000015">
    <property type="protein sequence ID" value="KAF0030586.1"/>
    <property type="molecule type" value="Genomic_DNA"/>
</dbReference>
<proteinExistence type="predicted"/>